<accession>A0A2S4UIX2</accession>
<sequence>MNRRTREPLEVFKSRQTILEWMDKIRANVGRSPGGQLEALLIISSSPRPDRSDMNKNPTGLISFQSLRLFMMADCSGGFLALTERSLRQACISMIILVTRAVLNGDFSQNRDDQFFNRQSTAYPLIDSSSTQAILEPIRYSSIIDYYWAVNSLEAQKAPPLHPADTSLIIMPALFSSPHHLS</sequence>
<evidence type="ECO:0000313" key="1">
    <source>
        <dbReference type="EMBL" id="POV97273.1"/>
    </source>
</evidence>
<dbReference type="VEuPathDB" id="FungiDB:PSTT_15146"/>
<keyword evidence="2" id="KW-1185">Reference proteome</keyword>
<protein>
    <submittedName>
        <fullName evidence="1">Uncharacterized protein</fullName>
    </submittedName>
</protein>
<comment type="caution">
    <text evidence="1">The sequence shown here is derived from an EMBL/GenBank/DDBJ whole genome shotgun (WGS) entry which is preliminary data.</text>
</comment>
<name>A0A2S4UIX2_9BASI</name>
<proteinExistence type="predicted"/>
<dbReference type="EMBL" id="PKSL01000266">
    <property type="protein sequence ID" value="POV97273.1"/>
    <property type="molecule type" value="Genomic_DNA"/>
</dbReference>
<gene>
    <name evidence="1" type="ORF">PSTT_15146</name>
</gene>
<reference evidence="1" key="1">
    <citation type="submission" date="2017-12" db="EMBL/GenBank/DDBJ databases">
        <title>Gene loss provides genomic basis for host adaptation in cereal stripe rust fungi.</title>
        <authorList>
            <person name="Xia C."/>
        </authorList>
    </citation>
    <scope>NUCLEOTIDE SEQUENCE [LARGE SCALE GENOMIC DNA]</scope>
    <source>
        <strain evidence="1">93-210</strain>
    </source>
</reference>
<dbReference type="Proteomes" id="UP000239156">
    <property type="component" value="Unassembled WGS sequence"/>
</dbReference>
<organism evidence="1 2">
    <name type="scientific">Puccinia striiformis</name>
    <dbReference type="NCBI Taxonomy" id="27350"/>
    <lineage>
        <taxon>Eukaryota</taxon>
        <taxon>Fungi</taxon>
        <taxon>Dikarya</taxon>
        <taxon>Basidiomycota</taxon>
        <taxon>Pucciniomycotina</taxon>
        <taxon>Pucciniomycetes</taxon>
        <taxon>Pucciniales</taxon>
        <taxon>Pucciniaceae</taxon>
        <taxon>Puccinia</taxon>
    </lineage>
</organism>
<dbReference type="AlphaFoldDB" id="A0A2S4UIX2"/>
<evidence type="ECO:0000313" key="2">
    <source>
        <dbReference type="Proteomes" id="UP000239156"/>
    </source>
</evidence>
<dbReference type="VEuPathDB" id="FungiDB:PSHT_09709"/>